<reference evidence="1 2" key="1">
    <citation type="submission" date="2021-11" db="EMBL/GenBank/DDBJ databases">
        <title>Draft genome sequence of Paenibacillus profundus YoMME, a new Gram-positive bacteria with exoelectrogenic properties.</title>
        <authorList>
            <person name="Hubenova Y."/>
            <person name="Hubenova E."/>
            <person name="Manasiev Y."/>
            <person name="Peykov S."/>
            <person name="Mitov M."/>
        </authorList>
    </citation>
    <scope>NUCLEOTIDE SEQUENCE [LARGE SCALE GENOMIC DNA]</scope>
    <source>
        <strain evidence="1 2">YoMME</strain>
    </source>
</reference>
<name>A0ABS8YHS0_9BACL</name>
<evidence type="ECO:0008006" key="3">
    <source>
        <dbReference type="Google" id="ProtNLM"/>
    </source>
</evidence>
<protein>
    <recommendedName>
        <fullName evidence="3">N-acetyltransferase domain-containing protein</fullName>
    </recommendedName>
</protein>
<gene>
    <name evidence="1" type="ORF">LQV63_17615</name>
</gene>
<proteinExistence type="predicted"/>
<organism evidence="1 2">
    <name type="scientific">Paenibacillus profundus</name>
    <dbReference type="NCBI Taxonomy" id="1173085"/>
    <lineage>
        <taxon>Bacteria</taxon>
        <taxon>Bacillati</taxon>
        <taxon>Bacillota</taxon>
        <taxon>Bacilli</taxon>
        <taxon>Bacillales</taxon>
        <taxon>Paenibacillaceae</taxon>
        <taxon>Paenibacillus</taxon>
    </lineage>
</organism>
<keyword evidence="2" id="KW-1185">Reference proteome</keyword>
<comment type="caution">
    <text evidence="1">The sequence shown here is derived from an EMBL/GenBank/DDBJ whole genome shotgun (WGS) entry which is preliminary data.</text>
</comment>
<accession>A0ABS8YHS0</accession>
<dbReference type="EMBL" id="JAJNBZ010000015">
    <property type="protein sequence ID" value="MCE5171122.1"/>
    <property type="molecule type" value="Genomic_DNA"/>
</dbReference>
<dbReference type="Proteomes" id="UP001199916">
    <property type="component" value="Unassembled WGS sequence"/>
</dbReference>
<evidence type="ECO:0000313" key="1">
    <source>
        <dbReference type="EMBL" id="MCE5171122.1"/>
    </source>
</evidence>
<evidence type="ECO:0000313" key="2">
    <source>
        <dbReference type="Proteomes" id="UP001199916"/>
    </source>
</evidence>
<sequence length="26" mass="3198">MLGNAPAIKLYDKIGYEEIYQYWYRV</sequence>